<evidence type="ECO:0000313" key="2">
    <source>
        <dbReference type="Proteomes" id="UP000002007"/>
    </source>
</evidence>
<evidence type="ECO:0008006" key="3">
    <source>
        <dbReference type="Google" id="ProtNLM"/>
    </source>
</evidence>
<dbReference type="SUPFAM" id="SSF47413">
    <property type="entry name" value="lambda repressor-like DNA-binding domains"/>
    <property type="match status" value="1"/>
</dbReference>
<keyword evidence="2" id="KW-1185">Reference proteome</keyword>
<dbReference type="eggNOG" id="ENOG50322ZN">
    <property type="taxonomic scope" value="Bacteria"/>
</dbReference>
<dbReference type="HOGENOM" id="CLU_2668466_0_0_11"/>
<organism evidence="1 2">
    <name type="scientific">Renibacterium salmoninarum (strain ATCC 33209 / DSM 20767 / JCM 11484 / NBRC 15589 / NCIMB 2235)</name>
    <dbReference type="NCBI Taxonomy" id="288705"/>
    <lineage>
        <taxon>Bacteria</taxon>
        <taxon>Bacillati</taxon>
        <taxon>Actinomycetota</taxon>
        <taxon>Actinomycetes</taxon>
        <taxon>Micrococcales</taxon>
        <taxon>Micrococcaceae</taxon>
        <taxon>Renibacterium</taxon>
    </lineage>
</organism>
<dbReference type="Proteomes" id="UP000002007">
    <property type="component" value="Chromosome"/>
</dbReference>
<dbReference type="AlphaFoldDB" id="A9WLV9"/>
<dbReference type="EMBL" id="CP000910">
    <property type="protein sequence ID" value="ABY22139.1"/>
    <property type="molecule type" value="Genomic_DNA"/>
</dbReference>
<dbReference type="STRING" id="288705.RSal33209_0384"/>
<evidence type="ECO:0000313" key="1">
    <source>
        <dbReference type="EMBL" id="ABY22139.1"/>
    </source>
</evidence>
<gene>
    <name evidence="1" type="ordered locus">RSal33209_0384</name>
</gene>
<dbReference type="Gene3D" id="1.10.260.40">
    <property type="entry name" value="lambda repressor-like DNA-binding domains"/>
    <property type="match status" value="1"/>
</dbReference>
<reference evidence="2" key="1">
    <citation type="journal article" date="2008" name="J. Bacteriol.">
        <title>Genome sequence of the fish pathogen Renibacterium salmoninarum suggests reductive evolution away from an environmental Arthrobacter ancestor.</title>
        <authorList>
            <person name="Wiens G.D."/>
            <person name="Rockey D.D."/>
            <person name="Wu Z."/>
            <person name="Chang J."/>
            <person name="Levy R."/>
            <person name="Crane S."/>
            <person name="Chen D.S."/>
            <person name="Capri G.R."/>
            <person name="Burnett J.R."/>
            <person name="Sudheesh P.S."/>
            <person name="Schipma M.J."/>
            <person name="Burd H."/>
            <person name="Bhattacharyya A."/>
            <person name="Rhodes L.D."/>
            <person name="Kaul R."/>
            <person name="Strom M.S."/>
        </authorList>
    </citation>
    <scope>NUCLEOTIDE SEQUENCE [LARGE SCALE GENOMIC DNA]</scope>
    <source>
        <strain evidence="2">ATCC 33209 / DSM 20767 / JCM 11484 / NBRC 15589 / NCIMB 2235</strain>
    </source>
</reference>
<proteinExistence type="predicted"/>
<dbReference type="GO" id="GO:0003677">
    <property type="term" value="F:DNA binding"/>
    <property type="evidence" value="ECO:0007669"/>
    <property type="project" value="InterPro"/>
</dbReference>
<name>A9WLV9_RENSM</name>
<dbReference type="InterPro" id="IPR010982">
    <property type="entry name" value="Lambda_DNA-bd_dom_sf"/>
</dbReference>
<sequence>MGQEDISLGALALRARCSKGFISHLLAGRRSSCTPALGVRIANALNVPVRVLFDITQDVQVHQRIQPVIKSRSKP</sequence>
<dbReference type="KEGG" id="rsa:RSal33209_0384"/>
<protein>
    <recommendedName>
        <fullName evidence="3">HTH cro/C1-type domain-containing protein</fullName>
    </recommendedName>
</protein>
<accession>A9WLV9</accession>